<protein>
    <recommendedName>
        <fullName evidence="7">Dirigent protein</fullName>
    </recommendedName>
</protein>
<feature type="compositionally biased region" description="Basic and acidic residues" evidence="3">
    <location>
        <begin position="36"/>
        <end position="54"/>
    </location>
</feature>
<accession>A0A124IFP4</accession>
<feature type="region of interest" description="Disordered" evidence="3">
    <location>
        <begin position="28"/>
        <end position="62"/>
    </location>
</feature>
<dbReference type="GO" id="GO:0005576">
    <property type="term" value="C:extracellular region"/>
    <property type="evidence" value="ECO:0007669"/>
    <property type="project" value="UniProtKB-SubCell"/>
</dbReference>
<sequence length="187" mass="19544">MKIGKRRIRHAALATCVATLTSLAIIAGGPSGDGQGDTKDETPPVAPRGDRPQKEVSPGEGRTIQVEANVQVAEELDLGAPGRSVGDQFVFSGNLSSAEDPDRVIGRFSEFCVITDLERNAGQCMLTAVLPGGQIAVQGEQEGIPTPTSVTNAITGGTGEFRDAQGQMTLKVLTAATWAITFQVTDH</sequence>
<evidence type="ECO:0008006" key="7">
    <source>
        <dbReference type="Google" id="ProtNLM"/>
    </source>
</evidence>
<reference evidence="5 6" key="1">
    <citation type="submission" date="2015-10" db="EMBL/GenBank/DDBJ databases">
        <title>Draft genome sequence of Streptomyces sp. RV15, isolated from a marine sponge.</title>
        <authorList>
            <person name="Ruckert C."/>
            <person name="Abdelmohsen U.R."/>
            <person name="Winkler A."/>
            <person name="Hentschel U."/>
            <person name="Kalinowski J."/>
            <person name="Kampfer P."/>
            <person name="Glaeser S."/>
        </authorList>
    </citation>
    <scope>NUCLEOTIDE SEQUENCE [LARGE SCALE GENOMIC DNA]</scope>
    <source>
        <strain evidence="5 6">RV15</strain>
    </source>
</reference>
<evidence type="ECO:0000256" key="1">
    <source>
        <dbReference type="ARBA" id="ARBA00004613"/>
    </source>
</evidence>
<dbReference type="GO" id="GO:0046423">
    <property type="term" value="F:allene-oxide cyclase activity"/>
    <property type="evidence" value="ECO:0007669"/>
    <property type="project" value="InterPro"/>
</dbReference>
<evidence type="ECO:0000313" key="5">
    <source>
        <dbReference type="EMBL" id="KUO22086.1"/>
    </source>
</evidence>
<comment type="subcellular location">
    <subcellularLocation>
        <location evidence="1">Secreted</location>
    </subcellularLocation>
</comment>
<gene>
    <name evidence="5" type="ORF">AQJ91_05745</name>
</gene>
<dbReference type="Pfam" id="PF03018">
    <property type="entry name" value="Dirigent"/>
    <property type="match status" value="1"/>
</dbReference>
<feature type="signal peptide" evidence="4">
    <location>
        <begin position="1"/>
        <end position="27"/>
    </location>
</feature>
<dbReference type="InterPro" id="IPR034871">
    <property type="entry name" value="Allene_oxi_cyc_sf"/>
</dbReference>
<name>A0A124IFP4_9ACTN</name>
<keyword evidence="4" id="KW-0732">Signal</keyword>
<dbReference type="SUPFAM" id="SSF141493">
    <property type="entry name" value="Allene oxide cyclase-like"/>
    <property type="match status" value="1"/>
</dbReference>
<keyword evidence="6" id="KW-1185">Reference proteome</keyword>
<keyword evidence="2" id="KW-0964">Secreted</keyword>
<proteinExistence type="predicted"/>
<dbReference type="EMBL" id="LMXB01000019">
    <property type="protein sequence ID" value="KUO22086.1"/>
    <property type="molecule type" value="Genomic_DNA"/>
</dbReference>
<dbReference type="InterPro" id="IPR004265">
    <property type="entry name" value="Dirigent"/>
</dbReference>
<dbReference type="Proteomes" id="UP000053260">
    <property type="component" value="Unassembled WGS sequence"/>
</dbReference>
<evidence type="ECO:0000256" key="3">
    <source>
        <dbReference type="SAM" id="MobiDB-lite"/>
    </source>
</evidence>
<dbReference type="GO" id="GO:0009695">
    <property type="term" value="P:jasmonic acid biosynthetic process"/>
    <property type="evidence" value="ECO:0007669"/>
    <property type="project" value="InterPro"/>
</dbReference>
<evidence type="ECO:0000256" key="2">
    <source>
        <dbReference type="ARBA" id="ARBA00022525"/>
    </source>
</evidence>
<organism evidence="5 6">
    <name type="scientific">Streptomyces dysideae</name>
    <dbReference type="NCBI Taxonomy" id="909626"/>
    <lineage>
        <taxon>Bacteria</taxon>
        <taxon>Bacillati</taxon>
        <taxon>Actinomycetota</taxon>
        <taxon>Actinomycetes</taxon>
        <taxon>Kitasatosporales</taxon>
        <taxon>Streptomycetaceae</taxon>
        <taxon>Streptomyces</taxon>
    </lineage>
</organism>
<dbReference type="InterPro" id="IPR044859">
    <property type="entry name" value="Allene_oxi_cyc_Dirigent"/>
</dbReference>
<comment type="caution">
    <text evidence="5">The sequence shown here is derived from an EMBL/GenBank/DDBJ whole genome shotgun (WGS) entry which is preliminary data.</text>
</comment>
<feature type="chain" id="PRO_5038815246" description="Dirigent protein" evidence="4">
    <location>
        <begin position="28"/>
        <end position="187"/>
    </location>
</feature>
<dbReference type="Gene3D" id="2.40.480.10">
    <property type="entry name" value="Allene oxide cyclase-like"/>
    <property type="match status" value="1"/>
</dbReference>
<dbReference type="RefSeq" id="WP_067017011.1">
    <property type="nucleotide sequence ID" value="NZ_KQ949076.1"/>
</dbReference>
<evidence type="ECO:0000256" key="4">
    <source>
        <dbReference type="SAM" id="SignalP"/>
    </source>
</evidence>
<dbReference type="AlphaFoldDB" id="A0A124IFP4"/>
<evidence type="ECO:0000313" key="6">
    <source>
        <dbReference type="Proteomes" id="UP000053260"/>
    </source>
</evidence>
<dbReference type="OrthoDB" id="5195420at2"/>